<feature type="signal peptide" evidence="2">
    <location>
        <begin position="1"/>
        <end position="22"/>
    </location>
</feature>
<comment type="caution">
    <text evidence="1">Lacks conserved residue(s) required for the propagation of feature annotation.</text>
</comment>
<evidence type="ECO:0000259" key="3">
    <source>
        <dbReference type="PROSITE" id="PS51670"/>
    </source>
</evidence>
<dbReference type="EMBL" id="MT747595">
    <property type="protein sequence ID" value="QNH72529.1"/>
    <property type="molecule type" value="mRNA"/>
</dbReference>
<sequence>MNALTLLSLLLAASVALDLVHCRTLTPSEIDLLQRILDDSRRELKPEEGNMVSQSDSPVPAVDNPLNDEILGFLRPENDFGCHDREQESCEEWKSKGYCEKFPSEMNKWCHKTCGCRLKQAPSPKVCLLSKFGCCWDDKNATGPNYGEGCPACMNKKTEVLCERMKGYCEARSSVDFMKENCAASCGFCDIEIK</sequence>
<dbReference type="SMART" id="SM00254">
    <property type="entry name" value="ShKT"/>
    <property type="match status" value="2"/>
</dbReference>
<evidence type="ECO:0000256" key="1">
    <source>
        <dbReference type="PROSITE-ProRule" id="PRU01005"/>
    </source>
</evidence>
<evidence type="ECO:0000256" key="2">
    <source>
        <dbReference type="SAM" id="SignalP"/>
    </source>
</evidence>
<keyword evidence="2" id="KW-0732">Signal</keyword>
<feature type="domain" description="ShKT" evidence="3">
    <location>
        <begin position="153"/>
        <end position="189"/>
    </location>
</feature>
<dbReference type="InterPro" id="IPR003582">
    <property type="entry name" value="ShKT_dom"/>
</dbReference>
<organism evidence="4">
    <name type="scientific">Isarachnanthus nocturnus</name>
    <dbReference type="NCBI Taxonomy" id="1240238"/>
    <lineage>
        <taxon>Eukaryota</taxon>
        <taxon>Metazoa</taxon>
        <taxon>Cnidaria</taxon>
        <taxon>Anthozoa</taxon>
        <taxon>Ceriantharia</taxon>
        <taxon>Penicillaria (in: tube anenomes)</taxon>
        <taxon>Arachnactidae</taxon>
        <taxon>Isarachnanthus</taxon>
    </lineage>
</organism>
<feature type="chain" id="PRO_5028885622" evidence="2">
    <location>
        <begin position="23"/>
        <end position="194"/>
    </location>
</feature>
<name>A0A7G7WZ40_9CNID</name>
<dbReference type="Pfam" id="PF01549">
    <property type="entry name" value="ShK"/>
    <property type="match status" value="2"/>
</dbReference>
<accession>A0A7G7WZ40</accession>
<reference evidence="4" key="2">
    <citation type="submission" date="2020-07" db="EMBL/GenBank/DDBJ databases">
        <authorList>
            <person name="Klompen A.L."/>
            <person name="Macrander J."/>
            <person name="Reitzel A.M."/>
            <person name="Stampar S.N."/>
        </authorList>
    </citation>
    <scope>NUCLEOTIDE SEQUENCE</scope>
</reference>
<reference evidence="4" key="1">
    <citation type="journal article" date="2020" name="Mar. Drugs">
        <title>Transcriptomic Analysis of Four Cerianthid (Cnidaria, Ceriantharia) Venoms.</title>
        <authorList>
            <person name="Klompen A.M.L."/>
            <person name="Macrander J."/>
            <person name="Reitzel A.M."/>
            <person name="Stampar S.N."/>
        </authorList>
    </citation>
    <scope>NUCLEOTIDE SEQUENCE</scope>
</reference>
<dbReference type="PROSITE" id="PS51670">
    <property type="entry name" value="SHKT"/>
    <property type="match status" value="1"/>
</dbReference>
<proteinExistence type="evidence at transcript level"/>
<dbReference type="Gene3D" id="1.10.10.1940">
    <property type="match status" value="1"/>
</dbReference>
<evidence type="ECO:0000313" key="4">
    <source>
        <dbReference type="EMBL" id="QNH72529.1"/>
    </source>
</evidence>
<protein>
    <submittedName>
        <fullName evidence="4">Toxin candidate TRINITY_DN5935_c0_g1_i1</fullName>
    </submittedName>
</protein>
<dbReference type="AlphaFoldDB" id="A0A7G7WZ40"/>